<dbReference type="InterPro" id="IPR027417">
    <property type="entry name" value="P-loop_NTPase"/>
</dbReference>
<sequence>MPIWSRRPSNVAVLQQTYSEAYENSLQSILKESNFEYEDSLSQWSVTLEGINNGLAAVEGSPLRSAQEMSLMSSIKDIERQCKERMDFLRTKLYNPDQATNPYRNGGGHASTSGSIRGARSVPRVAVGSKTRSDESVRSDVPAVAKPHQKSASEGTFHPMPSVSDMPYGMYRAKQSALTKTLNQLQINSNERTESSLSVGAKPVSQQSAAPPLPAQRTMLKTLRSGNTERRKKQSTQSASTAATAAWKAPAASNTKLVLQAAREKQERQQELIMRTAQQAVNSREPQSRIKRSPPSEHLSQFSGFEGAFSNELPGRDRSESPKPQRPASPAQSQQQQQKPRPTNRYVVTTSHVGAKRTQASHIISPNPRPPQPETSKAEKPKPAEAKPDKADPDDEDLDEWDLMARSKIKELRGVDENAAMQIISEIVLKGDPVHWDDIAGLDKAKTSLKETVVYPFLRPDLFSGLREPALGMLLFGPPGTGKTMLARAVATESKSTFFSISASSLTSKYMGESEKLVRALFQMAKALAPSIIFVDEIDSILTQRADSGEHEASRRIKNEFLVQWSDLQAAAAGKNSSENLRRVLVLGATNLPWAIDEAARRRFVRRQYIPLPEAATRKQHLEKLLSHQKHALTPEDIDALVTKTEGYSGSDVTALAKDAAMGPLRALGEALLTTNPDQIRPMNITDFEDSMKTIKPSVSPEGLLAFEQWASLYGSSGA</sequence>
<dbReference type="Gene3D" id="3.40.50.300">
    <property type="entry name" value="P-loop containing nucleotide triphosphate hydrolases"/>
    <property type="match status" value="1"/>
</dbReference>
<dbReference type="PANTHER" id="PTHR23074">
    <property type="entry name" value="AAA DOMAIN-CONTAINING"/>
    <property type="match status" value="1"/>
</dbReference>
<dbReference type="Proteomes" id="UP000238350">
    <property type="component" value="Unassembled WGS sequence"/>
</dbReference>
<evidence type="ECO:0000313" key="7">
    <source>
        <dbReference type="Proteomes" id="UP000238350"/>
    </source>
</evidence>
<dbReference type="PROSITE" id="PS00674">
    <property type="entry name" value="AAA"/>
    <property type="match status" value="1"/>
</dbReference>
<evidence type="ECO:0000256" key="3">
    <source>
        <dbReference type="ARBA" id="ARBA00022840"/>
    </source>
</evidence>
<dbReference type="OrthoDB" id="10251136at2759"/>
<feature type="compositionally biased region" description="Polar residues" evidence="4">
    <location>
        <begin position="346"/>
        <end position="364"/>
    </location>
</feature>
<comment type="similarity">
    <text evidence="1">Belongs to the AAA ATPase family.</text>
</comment>
<protein>
    <submittedName>
        <fullName evidence="6">Protein SAP1</fullName>
    </submittedName>
</protein>
<feature type="compositionally biased region" description="Low complexity" evidence="4">
    <location>
        <begin position="235"/>
        <end position="251"/>
    </location>
</feature>
<dbReference type="InterPro" id="IPR003593">
    <property type="entry name" value="AAA+_ATPase"/>
</dbReference>
<accession>A0A2T0FD20</accession>
<dbReference type="EMBL" id="NDIQ01000001">
    <property type="protein sequence ID" value="PRT52867.1"/>
    <property type="molecule type" value="Genomic_DNA"/>
</dbReference>
<feature type="domain" description="AAA+ ATPase" evidence="5">
    <location>
        <begin position="469"/>
        <end position="614"/>
    </location>
</feature>
<dbReference type="CDD" id="cd19509">
    <property type="entry name" value="RecA-like_VPS4-like"/>
    <property type="match status" value="1"/>
</dbReference>
<evidence type="ECO:0000313" key="6">
    <source>
        <dbReference type="EMBL" id="PRT52867.1"/>
    </source>
</evidence>
<dbReference type="SUPFAM" id="SSF52540">
    <property type="entry name" value="P-loop containing nucleoside triphosphate hydrolases"/>
    <property type="match status" value="1"/>
</dbReference>
<organism evidence="6 7">
    <name type="scientific">Wickerhamiella sorbophila</name>
    <dbReference type="NCBI Taxonomy" id="45607"/>
    <lineage>
        <taxon>Eukaryota</taxon>
        <taxon>Fungi</taxon>
        <taxon>Dikarya</taxon>
        <taxon>Ascomycota</taxon>
        <taxon>Saccharomycotina</taxon>
        <taxon>Dipodascomycetes</taxon>
        <taxon>Dipodascales</taxon>
        <taxon>Trichomonascaceae</taxon>
        <taxon>Wickerhamiella</taxon>
    </lineage>
</organism>
<evidence type="ECO:0000256" key="1">
    <source>
        <dbReference type="ARBA" id="ARBA00006914"/>
    </source>
</evidence>
<dbReference type="GO" id="GO:0016887">
    <property type="term" value="F:ATP hydrolysis activity"/>
    <property type="evidence" value="ECO:0007669"/>
    <property type="project" value="InterPro"/>
</dbReference>
<gene>
    <name evidence="6" type="ORF">B9G98_00487</name>
</gene>
<dbReference type="PANTHER" id="PTHR23074:SF17">
    <property type="entry name" value="FIDGETIN-LIKE PROTEIN 1"/>
    <property type="match status" value="1"/>
</dbReference>
<dbReference type="FunFam" id="3.40.50.300:FF:000093">
    <property type="entry name" value="Fidgetin-like 1"/>
    <property type="match status" value="1"/>
</dbReference>
<feature type="compositionally biased region" description="Polar residues" evidence="4">
    <location>
        <begin position="191"/>
        <end position="209"/>
    </location>
</feature>
<dbReference type="AlphaFoldDB" id="A0A2T0FD20"/>
<dbReference type="RefSeq" id="XP_024662813.1">
    <property type="nucleotide sequence ID" value="XM_024807045.1"/>
</dbReference>
<keyword evidence="3" id="KW-0067">ATP-binding</keyword>
<feature type="compositionally biased region" description="Basic and acidic residues" evidence="4">
    <location>
        <begin position="376"/>
        <end position="391"/>
    </location>
</feature>
<feature type="region of interest" description="Disordered" evidence="4">
    <location>
        <begin position="191"/>
        <end position="251"/>
    </location>
</feature>
<feature type="region of interest" description="Disordered" evidence="4">
    <location>
        <begin position="276"/>
        <end position="399"/>
    </location>
</feature>
<feature type="compositionally biased region" description="Basic and acidic residues" evidence="4">
    <location>
        <begin position="314"/>
        <end position="323"/>
    </location>
</feature>
<proteinExistence type="inferred from homology"/>
<dbReference type="GeneID" id="36514236"/>
<evidence type="ECO:0000259" key="5">
    <source>
        <dbReference type="SMART" id="SM00382"/>
    </source>
</evidence>
<dbReference type="SMART" id="SM00382">
    <property type="entry name" value="AAA"/>
    <property type="match status" value="1"/>
</dbReference>
<keyword evidence="7" id="KW-1185">Reference proteome</keyword>
<dbReference type="Pfam" id="PF00004">
    <property type="entry name" value="AAA"/>
    <property type="match status" value="1"/>
</dbReference>
<comment type="caution">
    <text evidence="6">The sequence shown here is derived from an EMBL/GenBank/DDBJ whole genome shotgun (WGS) entry which is preliminary data.</text>
</comment>
<evidence type="ECO:0000256" key="4">
    <source>
        <dbReference type="SAM" id="MobiDB-lite"/>
    </source>
</evidence>
<dbReference type="InterPro" id="IPR050304">
    <property type="entry name" value="MT-severing_AAA_ATPase"/>
</dbReference>
<dbReference type="InterPro" id="IPR041569">
    <property type="entry name" value="AAA_lid_3"/>
</dbReference>
<dbReference type="InterPro" id="IPR003959">
    <property type="entry name" value="ATPase_AAA_core"/>
</dbReference>
<dbReference type="InterPro" id="IPR003960">
    <property type="entry name" value="ATPase_AAA_CS"/>
</dbReference>
<feature type="region of interest" description="Disordered" evidence="4">
    <location>
        <begin position="98"/>
        <end position="163"/>
    </location>
</feature>
<evidence type="ECO:0000256" key="2">
    <source>
        <dbReference type="ARBA" id="ARBA00022741"/>
    </source>
</evidence>
<dbReference type="STRING" id="45607.A0A2T0FD20"/>
<feature type="compositionally biased region" description="Low complexity" evidence="4">
    <location>
        <begin position="326"/>
        <end position="341"/>
    </location>
</feature>
<dbReference type="Gene3D" id="1.10.8.60">
    <property type="match status" value="1"/>
</dbReference>
<dbReference type="Pfam" id="PF17862">
    <property type="entry name" value="AAA_lid_3"/>
    <property type="match status" value="1"/>
</dbReference>
<keyword evidence="2" id="KW-0547">Nucleotide-binding</keyword>
<feature type="compositionally biased region" description="Polar residues" evidence="4">
    <location>
        <begin position="276"/>
        <end position="285"/>
    </location>
</feature>
<name>A0A2T0FD20_9ASCO</name>
<dbReference type="FunFam" id="1.10.8.60:FF:000022">
    <property type="entry name" value="Fidgetin like 1"/>
    <property type="match status" value="1"/>
</dbReference>
<reference evidence="6 7" key="1">
    <citation type="submission" date="2017-04" db="EMBL/GenBank/DDBJ databases">
        <title>Genome sequencing of [Candida] sorbophila.</title>
        <authorList>
            <person name="Ahn J.O."/>
        </authorList>
    </citation>
    <scope>NUCLEOTIDE SEQUENCE [LARGE SCALE GENOMIC DNA]</scope>
    <source>
        <strain evidence="6 7">DS02</strain>
    </source>
</reference>
<dbReference type="GO" id="GO:0005524">
    <property type="term" value="F:ATP binding"/>
    <property type="evidence" value="ECO:0007669"/>
    <property type="project" value="UniProtKB-KW"/>
</dbReference>